<sequence length="438" mass="49285">MSQNSSLIIKNGNCFINGEFKDQDILIENGKIKTIGKVSHLNSSNVYDATGQTVIPGVIDTQVHFREPGSNDAENLESGSRAAVFGGVTSVFEMPNTDPPTINLKEFNKKLNLAKNRMFCNYAFYFGATPDNAKELNLIDTLEGCCGIKLFVGSSTGNLLVSEEKDIEKVISNSKKIVSVHSEDENILLSRKKLIKNNDVNSHLIWRNEECAIESTKRVVRIAQKHKKKIHILHVTTKQEVDFFSEKRSNVSFEITPQHLTLYAPECYEKLKTFAQMNPPIRTKDHYEKLWHAVNSSLVSIIGSDHAPHTKEEKNKNYPSSPSGMPGVQTLLPIMLNHVNNNKLKFKKLIELVCENPCKIFGIKNKGYIKEGYDADLTIINMKKETILKNDWIQSKCGWTPFNNYKIKGFPVATIVNGEIIMANNKILSRALGKPLTF</sequence>
<evidence type="ECO:0000313" key="5">
    <source>
        <dbReference type="EMBL" id="SVA96723.1"/>
    </source>
</evidence>
<dbReference type="Gene3D" id="3.20.20.140">
    <property type="entry name" value="Metal-dependent hydrolases"/>
    <property type="match status" value="1"/>
</dbReference>
<dbReference type="NCBIfam" id="TIGR00857">
    <property type="entry name" value="pyrC_multi"/>
    <property type="match status" value="1"/>
</dbReference>
<dbReference type="GO" id="GO:0004038">
    <property type="term" value="F:allantoinase activity"/>
    <property type="evidence" value="ECO:0007669"/>
    <property type="project" value="TreeGrafter"/>
</dbReference>
<name>A0A382A702_9ZZZZ</name>
<reference evidence="5" key="1">
    <citation type="submission" date="2018-05" db="EMBL/GenBank/DDBJ databases">
        <authorList>
            <person name="Lanie J.A."/>
            <person name="Ng W.-L."/>
            <person name="Kazmierczak K.M."/>
            <person name="Andrzejewski T.M."/>
            <person name="Davidsen T.M."/>
            <person name="Wayne K.J."/>
            <person name="Tettelin H."/>
            <person name="Glass J.I."/>
            <person name="Rusch D."/>
            <person name="Podicherti R."/>
            <person name="Tsui H.-C.T."/>
            <person name="Winkler M.E."/>
        </authorList>
    </citation>
    <scope>NUCLEOTIDE SEQUENCE</scope>
</reference>
<dbReference type="CDD" id="cd01318">
    <property type="entry name" value="DHOase_IIb"/>
    <property type="match status" value="1"/>
</dbReference>
<dbReference type="InterPro" id="IPR011059">
    <property type="entry name" value="Metal-dep_hydrolase_composite"/>
</dbReference>
<evidence type="ECO:0000256" key="3">
    <source>
        <dbReference type="ARBA" id="ARBA00022801"/>
    </source>
</evidence>
<dbReference type="Pfam" id="PF01979">
    <property type="entry name" value="Amidohydro_1"/>
    <property type="match status" value="1"/>
</dbReference>
<dbReference type="SUPFAM" id="SSF51338">
    <property type="entry name" value="Composite domain of metallo-dependent hydrolases"/>
    <property type="match status" value="1"/>
</dbReference>
<evidence type="ECO:0000256" key="1">
    <source>
        <dbReference type="ARBA" id="ARBA00001947"/>
    </source>
</evidence>
<dbReference type="GO" id="GO:0005737">
    <property type="term" value="C:cytoplasm"/>
    <property type="evidence" value="ECO:0007669"/>
    <property type="project" value="TreeGrafter"/>
</dbReference>
<dbReference type="GO" id="GO:0006145">
    <property type="term" value="P:purine nucleobase catabolic process"/>
    <property type="evidence" value="ECO:0007669"/>
    <property type="project" value="TreeGrafter"/>
</dbReference>
<dbReference type="NCBIfam" id="NF006559">
    <property type="entry name" value="PRK09060.1"/>
    <property type="match status" value="1"/>
</dbReference>
<dbReference type="EMBL" id="UINC01023974">
    <property type="protein sequence ID" value="SVA96723.1"/>
    <property type="molecule type" value="Genomic_DNA"/>
</dbReference>
<dbReference type="SUPFAM" id="SSF51556">
    <property type="entry name" value="Metallo-dependent hydrolases"/>
    <property type="match status" value="1"/>
</dbReference>
<dbReference type="InterPro" id="IPR002195">
    <property type="entry name" value="Dihydroorotase_CS"/>
</dbReference>
<keyword evidence="2" id="KW-0479">Metal-binding</keyword>
<accession>A0A382A702</accession>
<dbReference type="PANTHER" id="PTHR43668:SF4">
    <property type="entry name" value="ALLANTOINASE"/>
    <property type="match status" value="1"/>
</dbReference>
<organism evidence="5">
    <name type="scientific">marine metagenome</name>
    <dbReference type="NCBI Taxonomy" id="408172"/>
    <lineage>
        <taxon>unclassified sequences</taxon>
        <taxon>metagenomes</taxon>
        <taxon>ecological metagenomes</taxon>
    </lineage>
</organism>
<dbReference type="PROSITE" id="PS00483">
    <property type="entry name" value="DIHYDROOROTASE_2"/>
    <property type="match status" value="1"/>
</dbReference>
<comment type="cofactor">
    <cofactor evidence="1">
        <name>Zn(2+)</name>
        <dbReference type="ChEBI" id="CHEBI:29105"/>
    </cofactor>
</comment>
<gene>
    <name evidence="5" type="ORF">METZ01_LOCUS149577</name>
</gene>
<dbReference type="PANTHER" id="PTHR43668">
    <property type="entry name" value="ALLANTOINASE"/>
    <property type="match status" value="1"/>
</dbReference>
<dbReference type="InterPro" id="IPR006680">
    <property type="entry name" value="Amidohydro-rel"/>
</dbReference>
<dbReference type="Gene3D" id="2.30.40.10">
    <property type="entry name" value="Urease, subunit C, domain 1"/>
    <property type="match status" value="1"/>
</dbReference>
<dbReference type="InterPro" id="IPR032466">
    <property type="entry name" value="Metal_Hydrolase"/>
</dbReference>
<dbReference type="GO" id="GO:0046872">
    <property type="term" value="F:metal ion binding"/>
    <property type="evidence" value="ECO:0007669"/>
    <property type="project" value="UniProtKB-KW"/>
</dbReference>
<dbReference type="AlphaFoldDB" id="A0A382A702"/>
<proteinExistence type="predicted"/>
<keyword evidence="3" id="KW-0378">Hydrolase</keyword>
<evidence type="ECO:0000259" key="4">
    <source>
        <dbReference type="Pfam" id="PF01979"/>
    </source>
</evidence>
<feature type="domain" description="Amidohydrolase-related" evidence="4">
    <location>
        <begin position="53"/>
        <end position="420"/>
    </location>
</feature>
<dbReference type="InterPro" id="IPR050138">
    <property type="entry name" value="DHOase/Allantoinase_Hydrolase"/>
</dbReference>
<evidence type="ECO:0000256" key="2">
    <source>
        <dbReference type="ARBA" id="ARBA00022723"/>
    </source>
</evidence>
<protein>
    <recommendedName>
        <fullName evidence="4">Amidohydrolase-related domain-containing protein</fullName>
    </recommendedName>
</protein>